<evidence type="ECO:0000313" key="2">
    <source>
        <dbReference type="Proteomes" id="UP000094828"/>
    </source>
</evidence>
<keyword evidence="2" id="KW-1185">Reference proteome</keyword>
<comment type="caution">
    <text evidence="1">The sequence shown here is derived from an EMBL/GenBank/DDBJ whole genome shotgun (WGS) entry which is preliminary data.</text>
</comment>
<dbReference type="RefSeq" id="WP_068846535.1">
    <property type="nucleotide sequence ID" value="NZ_LYDR01000039.1"/>
</dbReference>
<dbReference type="OrthoDB" id="3078732at2"/>
<dbReference type="EMBL" id="LYDR01000039">
    <property type="protein sequence ID" value="ODA34958.1"/>
    <property type="molecule type" value="Genomic_DNA"/>
</dbReference>
<proteinExistence type="predicted"/>
<reference evidence="1 2" key="1">
    <citation type="submission" date="2016-05" db="EMBL/GenBank/DDBJ databases">
        <title>Genomic and physiological characterization of Planctopirus sp. isolated from fresh water lake.</title>
        <authorList>
            <person name="Subhash Y."/>
            <person name="Ramana C."/>
        </authorList>
    </citation>
    <scope>NUCLEOTIDE SEQUENCE [LARGE SCALE GENOMIC DNA]</scope>
    <source>
        <strain evidence="1 2">JC280</strain>
    </source>
</reference>
<dbReference type="InterPro" id="IPR036390">
    <property type="entry name" value="WH_DNA-bd_sf"/>
</dbReference>
<evidence type="ECO:0000313" key="1">
    <source>
        <dbReference type="EMBL" id="ODA34958.1"/>
    </source>
</evidence>
<dbReference type="Proteomes" id="UP000094828">
    <property type="component" value="Unassembled WGS sequence"/>
</dbReference>
<gene>
    <name evidence="1" type="ORF">A6X21_04795</name>
</gene>
<dbReference type="AlphaFoldDB" id="A0A1C3EP14"/>
<protein>
    <recommendedName>
        <fullName evidence="3">Transcriptional regulator</fullName>
    </recommendedName>
</protein>
<name>A0A1C3EP14_9PLAN</name>
<accession>A0A1C3EP14</accession>
<sequence length="97" mass="10785">MARAAAKREVLRVIARYDGEWYWYQVNRALSGRSPDCIGPFVAEINELAAEGLIEVRTALGLAGGVRYWLTEAGRVLVAEHRHAEQNAEPELSNTGF</sequence>
<dbReference type="SUPFAM" id="SSF46785">
    <property type="entry name" value="Winged helix' DNA-binding domain"/>
    <property type="match status" value="1"/>
</dbReference>
<organism evidence="1 2">
    <name type="scientific">Planctopirus hydrillae</name>
    <dbReference type="NCBI Taxonomy" id="1841610"/>
    <lineage>
        <taxon>Bacteria</taxon>
        <taxon>Pseudomonadati</taxon>
        <taxon>Planctomycetota</taxon>
        <taxon>Planctomycetia</taxon>
        <taxon>Planctomycetales</taxon>
        <taxon>Planctomycetaceae</taxon>
        <taxon>Planctopirus</taxon>
    </lineage>
</organism>
<evidence type="ECO:0008006" key="3">
    <source>
        <dbReference type="Google" id="ProtNLM"/>
    </source>
</evidence>